<dbReference type="AlphaFoldDB" id="A0A6N6WP09"/>
<accession>A0A6N6WP09</accession>
<comment type="PTM">
    <text evidence="7">The conversion to 3-oxoalanine (also known as C-formylglycine, FGly), of a serine or cysteine residue in prokaryotes and of a cysteine residue in eukaryotes, is critical for catalytic activity.</text>
</comment>
<evidence type="ECO:0000256" key="5">
    <source>
        <dbReference type="ARBA" id="ARBA00022801"/>
    </source>
</evidence>
<comment type="cofactor">
    <cofactor evidence="1">
        <name>Ca(2+)</name>
        <dbReference type="ChEBI" id="CHEBI:29108"/>
    </cofactor>
</comment>
<evidence type="ECO:0000313" key="9">
    <source>
        <dbReference type="EMBL" id="KAE9718569.1"/>
    </source>
</evidence>
<keyword evidence="3" id="KW-0479">Metal-binding</keyword>
<keyword evidence="9" id="KW-0808">Transferase</keyword>
<dbReference type="PANTHER" id="PTHR42693">
    <property type="entry name" value="ARYLSULFATASE FAMILY MEMBER"/>
    <property type="match status" value="1"/>
</dbReference>
<dbReference type="Gene3D" id="3.40.720.10">
    <property type="entry name" value="Alkaline Phosphatase, subunit A"/>
    <property type="match status" value="1"/>
</dbReference>
<evidence type="ECO:0000256" key="6">
    <source>
        <dbReference type="ARBA" id="ARBA00022837"/>
    </source>
</evidence>
<keyword evidence="5 9" id="KW-0378">Hydrolase</keyword>
<dbReference type="InterPro" id="IPR000917">
    <property type="entry name" value="Sulfatase_N"/>
</dbReference>
<dbReference type="InterPro" id="IPR050738">
    <property type="entry name" value="Sulfatase"/>
</dbReference>
<reference evidence="9 10" key="1">
    <citation type="submission" date="2019-10" db="EMBL/GenBank/DDBJ databases">
        <title>Antimicrobial-resistant enteric bacteria are widely distributed amongst people, animals and the environment in northern Tanzania.</title>
        <authorList>
            <person name="Subbiah M."/>
            <person name="Call D.R."/>
        </authorList>
    </citation>
    <scope>NUCLEOTIDE SEQUENCE [LARGE SCALE GENOMIC DNA]</scope>
    <source>
        <strain evidence="9 10">TzEc067</strain>
    </source>
</reference>
<evidence type="ECO:0000256" key="7">
    <source>
        <dbReference type="PIRSR" id="PIRSR600917-52"/>
    </source>
</evidence>
<evidence type="ECO:0000256" key="4">
    <source>
        <dbReference type="ARBA" id="ARBA00022729"/>
    </source>
</evidence>
<feature type="non-terminal residue" evidence="9">
    <location>
        <position position="146"/>
    </location>
</feature>
<evidence type="ECO:0000256" key="3">
    <source>
        <dbReference type="ARBA" id="ARBA00022723"/>
    </source>
</evidence>
<dbReference type="InterPro" id="IPR017850">
    <property type="entry name" value="Alkaline_phosphatase_core_sf"/>
</dbReference>
<organism evidence="9 10">
    <name type="scientific">Escherichia coli</name>
    <dbReference type="NCBI Taxonomy" id="562"/>
    <lineage>
        <taxon>Bacteria</taxon>
        <taxon>Pseudomonadati</taxon>
        <taxon>Pseudomonadota</taxon>
        <taxon>Gammaproteobacteria</taxon>
        <taxon>Enterobacterales</taxon>
        <taxon>Enterobacteriaceae</taxon>
        <taxon>Escherichia</taxon>
    </lineage>
</organism>
<evidence type="ECO:0000256" key="2">
    <source>
        <dbReference type="ARBA" id="ARBA00008779"/>
    </source>
</evidence>
<dbReference type="GO" id="GO:0004065">
    <property type="term" value="F:arylsulfatase activity"/>
    <property type="evidence" value="ECO:0007669"/>
    <property type="project" value="TreeGrafter"/>
</dbReference>
<dbReference type="GO" id="GO:0016740">
    <property type="term" value="F:transferase activity"/>
    <property type="evidence" value="ECO:0007669"/>
    <property type="project" value="UniProtKB-KW"/>
</dbReference>
<dbReference type="GO" id="GO:0046872">
    <property type="term" value="F:metal ion binding"/>
    <property type="evidence" value="ECO:0007669"/>
    <property type="project" value="UniProtKB-KW"/>
</dbReference>
<evidence type="ECO:0000313" key="10">
    <source>
        <dbReference type="Proteomes" id="UP000437875"/>
    </source>
</evidence>
<protein>
    <submittedName>
        <fullName evidence="9">Sulfatase-like hydrolase/transferase</fullName>
    </submittedName>
</protein>
<keyword evidence="4" id="KW-0732">Signal</keyword>
<dbReference type="InterPro" id="IPR024607">
    <property type="entry name" value="Sulfatase_CS"/>
</dbReference>
<name>A0A6N6WP09_ECOLX</name>
<feature type="modified residue" description="3-oxoalanine (Ser)" evidence="7">
    <location>
        <position position="1"/>
    </location>
</feature>
<sequence length="146" mass="16521">SSPTRATILTGQYSIHHGILMPPMYGQPGGLQGLTTLPQLLHDQGYVTQAIGKWHMGENKESQPQNVGFDDFRGFNSVSDMYTEWRDVHVNPEVALSPDRSEYIKQLPFSKDDVHAVRGGEQQAIADITPKYMEDLDQRWMEYGVK</sequence>
<evidence type="ECO:0000256" key="1">
    <source>
        <dbReference type="ARBA" id="ARBA00001913"/>
    </source>
</evidence>
<comment type="caution">
    <text evidence="9">The sequence shown here is derived from an EMBL/GenBank/DDBJ whole genome shotgun (WGS) entry which is preliminary data.</text>
</comment>
<comment type="similarity">
    <text evidence="2">Belongs to the sulfatase family.</text>
</comment>
<dbReference type="Pfam" id="PF00884">
    <property type="entry name" value="Sulfatase"/>
    <property type="match status" value="1"/>
</dbReference>
<dbReference type="EMBL" id="WSGM01000632">
    <property type="protein sequence ID" value="KAE9718569.1"/>
    <property type="molecule type" value="Genomic_DNA"/>
</dbReference>
<dbReference type="SUPFAM" id="SSF53649">
    <property type="entry name" value="Alkaline phosphatase-like"/>
    <property type="match status" value="1"/>
</dbReference>
<gene>
    <name evidence="9" type="ORF">GP711_28245</name>
</gene>
<evidence type="ECO:0000259" key="8">
    <source>
        <dbReference type="Pfam" id="PF00884"/>
    </source>
</evidence>
<dbReference type="Proteomes" id="UP000437875">
    <property type="component" value="Unassembled WGS sequence"/>
</dbReference>
<dbReference type="PANTHER" id="PTHR42693:SF42">
    <property type="entry name" value="ARYLSULFATASE G"/>
    <property type="match status" value="1"/>
</dbReference>
<dbReference type="PROSITE" id="PS00149">
    <property type="entry name" value="SULFATASE_2"/>
    <property type="match status" value="1"/>
</dbReference>
<keyword evidence="6" id="KW-0106">Calcium</keyword>
<feature type="domain" description="Sulfatase N-terminal" evidence="8">
    <location>
        <begin position="2"/>
        <end position="118"/>
    </location>
</feature>
<feature type="non-terminal residue" evidence="9">
    <location>
        <position position="1"/>
    </location>
</feature>
<proteinExistence type="inferred from homology"/>